<feature type="binding site" evidence="15">
    <location>
        <position position="108"/>
    </location>
    <ligand>
        <name>Zn(2+)</name>
        <dbReference type="ChEBI" id="CHEBI:29105"/>
        <label>2</label>
    </ligand>
</feature>
<dbReference type="InterPro" id="IPR050072">
    <property type="entry name" value="Peptidase_M20A"/>
</dbReference>
<dbReference type="RefSeq" id="WP_016353306.1">
    <property type="nucleotide sequence ID" value="NC_021291.1"/>
</dbReference>
<keyword evidence="8 15" id="KW-0378">Hydrolase</keyword>
<comment type="cofactor">
    <cofactor evidence="15">
        <name>Zn(2+)</name>
        <dbReference type="ChEBI" id="CHEBI:29105"/>
    </cofactor>
    <cofactor evidence="15">
        <name>Co(2+)</name>
        <dbReference type="ChEBI" id="CHEBI:48828"/>
    </cofactor>
    <text evidence="15">Binds 2 Zn(2+) or Co(2+) ions per subunit.</text>
</comment>
<dbReference type="InterPro" id="IPR011650">
    <property type="entry name" value="Peptidase_M20_dimer"/>
</dbReference>
<sequence length="391" mass="40941">MHGQPLALAEALIARPSITPDDAGCQALLAERLAALGFALHSLPQGEVSNLLALRSPDSAGATDSSTPLLLFLGHTDVVPTGPVEAWQSEPFTPSIRDGRLYGRGAADMKGSVAAWVTACERLLESEALGGLRLGILLTSDEEGPANDGIRAIAPTLTGLTGPIDWCLVGEPSSEHTLGDTIRIGRRGSLSGTVTVTGRQGHVAYPALADNSLHRLTALLAELVAEEWDHGTPAFPPTTLQVTDIDADTDASNVIPGESSARFNLRFSPASTATELQARITDIVHRHAPGARIDWHLSAEPFSSEPGALREAITTCVEAQLGLTPQGNTAGGTSDGRFIAPLGAEVVEIGPVNASIHQVDESIDIAELEALSELYEAIIRRLAASPSAQLR</sequence>
<evidence type="ECO:0000256" key="4">
    <source>
        <dbReference type="ARBA" id="ARBA00011921"/>
    </source>
</evidence>
<feature type="active site" evidence="15">
    <location>
        <position position="77"/>
    </location>
</feature>
<name>R4V4X1_9GAMM</name>
<dbReference type="PATRIC" id="fig|1260251.3.peg.912"/>
<evidence type="ECO:0000256" key="6">
    <source>
        <dbReference type="ARBA" id="ARBA00022605"/>
    </source>
</evidence>
<reference evidence="17 18" key="1">
    <citation type="journal article" date="2013" name="Genome Announc.">
        <title>Draft Genome of Spiribacter salinus M19-40, an Abundant Gammaproteobacterium in Aquatic Hypersaline Environments.</title>
        <authorList>
            <person name="Leon M.J."/>
            <person name="Ghai R."/>
            <person name="Fernandez A.B."/>
            <person name="Sanchez-Porro C."/>
            <person name="Rodriguez-Valera F."/>
            <person name="Ventosa A."/>
        </authorList>
    </citation>
    <scope>NUCLEOTIDE SEQUENCE [LARGE SCALE GENOMIC DNA]</scope>
    <source>
        <strain evidence="17">M19-40</strain>
    </source>
</reference>
<evidence type="ECO:0000256" key="9">
    <source>
        <dbReference type="ARBA" id="ARBA00022833"/>
    </source>
</evidence>
<feature type="binding site" evidence="15">
    <location>
        <position position="108"/>
    </location>
    <ligand>
        <name>Zn(2+)</name>
        <dbReference type="ChEBI" id="CHEBI:29105"/>
        <label>1</label>
    </ligand>
</feature>
<dbReference type="GO" id="GO:0009089">
    <property type="term" value="P:lysine biosynthetic process via diaminopimelate"/>
    <property type="evidence" value="ECO:0007669"/>
    <property type="project" value="UniProtKB-UniRule"/>
</dbReference>
<dbReference type="CDD" id="cd03891">
    <property type="entry name" value="M20_DapE_proteobac"/>
    <property type="match status" value="1"/>
</dbReference>
<dbReference type="Pfam" id="PF07687">
    <property type="entry name" value="M20_dimer"/>
    <property type="match status" value="1"/>
</dbReference>
<evidence type="ECO:0000256" key="12">
    <source>
        <dbReference type="ARBA" id="ARBA00023285"/>
    </source>
</evidence>
<dbReference type="PROSITE" id="PS00759">
    <property type="entry name" value="ARGE_DAPE_CPG2_2"/>
    <property type="match status" value="1"/>
</dbReference>
<dbReference type="KEGG" id="ssal:SPISAL_04525"/>
<feature type="domain" description="Peptidase M20 dimerisation" evidence="16">
    <location>
        <begin position="184"/>
        <end position="289"/>
    </location>
</feature>
<gene>
    <name evidence="15" type="primary">dapE</name>
    <name evidence="17" type="ORF">SPISAL_04525</name>
</gene>
<evidence type="ECO:0000313" key="17">
    <source>
        <dbReference type="EMBL" id="AGM40999.1"/>
    </source>
</evidence>
<dbReference type="AlphaFoldDB" id="R4V4X1"/>
<comment type="function">
    <text evidence="15">Catalyzes the hydrolysis of N-succinyl-L,L-diaminopimelic acid (SDAP), forming succinate and LL-2,6-diaminopimelate (DAP), an intermediate involved in the bacterial biosynthesis of lysine and meso-diaminopimelic acid, an essential component of bacterial cell walls.</text>
</comment>
<dbReference type="NCBIfam" id="NF009557">
    <property type="entry name" value="PRK13009.1"/>
    <property type="match status" value="1"/>
</dbReference>
<evidence type="ECO:0000259" key="16">
    <source>
        <dbReference type="Pfam" id="PF07687"/>
    </source>
</evidence>
<comment type="catalytic activity">
    <reaction evidence="14 15">
        <text>N-succinyl-(2S,6S)-2,6-diaminopimelate + H2O = (2S,6S)-2,6-diaminopimelate + succinate</text>
        <dbReference type="Rhea" id="RHEA:22608"/>
        <dbReference type="ChEBI" id="CHEBI:15377"/>
        <dbReference type="ChEBI" id="CHEBI:30031"/>
        <dbReference type="ChEBI" id="CHEBI:57609"/>
        <dbReference type="ChEBI" id="CHEBI:58087"/>
        <dbReference type="EC" id="3.5.1.18"/>
    </reaction>
</comment>
<feature type="active site" description="Proton acceptor" evidence="15">
    <location>
        <position position="142"/>
    </location>
</feature>
<dbReference type="EC" id="3.5.1.18" evidence="4 15"/>
<organism evidence="17 18">
    <name type="scientific">Spiribacter salinus M19-40</name>
    <dbReference type="NCBI Taxonomy" id="1260251"/>
    <lineage>
        <taxon>Bacteria</taxon>
        <taxon>Pseudomonadati</taxon>
        <taxon>Pseudomonadota</taxon>
        <taxon>Gammaproteobacteria</taxon>
        <taxon>Chromatiales</taxon>
        <taxon>Ectothiorhodospiraceae</taxon>
        <taxon>Spiribacter</taxon>
    </lineage>
</organism>
<protein>
    <recommendedName>
        <fullName evidence="5 15">Succinyl-diaminopimelate desuccinylase</fullName>
        <shortName evidence="15">SDAP desuccinylase</shortName>
        <ecNumber evidence="4 15">3.5.1.18</ecNumber>
    </recommendedName>
    <alternativeName>
        <fullName evidence="13 15">N-succinyl-LL-2,6-diaminoheptanedioate amidohydrolase</fullName>
    </alternativeName>
</protein>
<evidence type="ECO:0000256" key="1">
    <source>
        <dbReference type="ARBA" id="ARBA00005130"/>
    </source>
</evidence>
<dbReference type="GO" id="GO:0008270">
    <property type="term" value="F:zinc ion binding"/>
    <property type="evidence" value="ECO:0007669"/>
    <property type="project" value="UniProtKB-UniRule"/>
</dbReference>
<dbReference type="Proteomes" id="UP000017881">
    <property type="component" value="Chromosome"/>
</dbReference>
<evidence type="ECO:0000256" key="10">
    <source>
        <dbReference type="ARBA" id="ARBA00022915"/>
    </source>
</evidence>
<dbReference type="NCBIfam" id="TIGR01246">
    <property type="entry name" value="dapE_proteo"/>
    <property type="match status" value="1"/>
</dbReference>
<comment type="pathway">
    <text evidence="1 15">Amino-acid biosynthesis; L-lysine biosynthesis via DAP pathway; LL-2,6-diaminopimelate from (S)-tetrahydrodipicolinate (succinylase route): step 3/3.</text>
</comment>
<keyword evidence="6 15" id="KW-0028">Amino-acid biosynthesis</keyword>
<dbReference type="PANTHER" id="PTHR43808:SF31">
    <property type="entry name" value="N-ACETYL-L-CITRULLINE DEACETYLASE"/>
    <property type="match status" value="1"/>
</dbReference>
<dbReference type="GO" id="GO:0019877">
    <property type="term" value="P:diaminopimelate biosynthetic process"/>
    <property type="evidence" value="ECO:0007669"/>
    <property type="project" value="UniProtKB-UniRule"/>
</dbReference>
<feature type="binding site" evidence="15">
    <location>
        <position position="171"/>
    </location>
    <ligand>
        <name>Zn(2+)</name>
        <dbReference type="ChEBI" id="CHEBI:29105"/>
        <label>1</label>
    </ligand>
</feature>
<dbReference type="EMBL" id="CP005963">
    <property type="protein sequence ID" value="AGM40999.1"/>
    <property type="molecule type" value="Genomic_DNA"/>
</dbReference>
<comment type="similarity">
    <text evidence="2 15">Belongs to the peptidase M20A family. DapE subfamily.</text>
</comment>
<dbReference type="InterPro" id="IPR005941">
    <property type="entry name" value="DapE_proteobac"/>
</dbReference>
<evidence type="ECO:0000256" key="8">
    <source>
        <dbReference type="ARBA" id="ARBA00022801"/>
    </source>
</evidence>
<evidence type="ECO:0000256" key="5">
    <source>
        <dbReference type="ARBA" id="ARBA00022391"/>
    </source>
</evidence>
<keyword evidence="12 15" id="KW-0170">Cobalt</keyword>
<dbReference type="GO" id="GO:0009014">
    <property type="term" value="F:succinyl-diaminopimelate desuccinylase activity"/>
    <property type="evidence" value="ECO:0007669"/>
    <property type="project" value="UniProtKB-UniRule"/>
</dbReference>
<dbReference type="InterPro" id="IPR001261">
    <property type="entry name" value="ArgE/DapE_CS"/>
</dbReference>
<comment type="subunit">
    <text evidence="3 15">Homodimer.</text>
</comment>
<evidence type="ECO:0000256" key="7">
    <source>
        <dbReference type="ARBA" id="ARBA00022723"/>
    </source>
</evidence>
<keyword evidence="18" id="KW-1185">Reference proteome</keyword>
<keyword evidence="9 15" id="KW-0862">Zinc</keyword>
<dbReference type="GO" id="GO:0006526">
    <property type="term" value="P:L-arginine biosynthetic process"/>
    <property type="evidence" value="ECO:0007669"/>
    <property type="project" value="TreeGrafter"/>
</dbReference>
<dbReference type="HOGENOM" id="CLU_021802_4_0_6"/>
<dbReference type="eggNOG" id="COG0624">
    <property type="taxonomic scope" value="Bacteria"/>
</dbReference>
<keyword evidence="7 15" id="KW-0479">Metal-binding</keyword>
<feature type="binding site" evidence="15">
    <location>
        <position position="75"/>
    </location>
    <ligand>
        <name>Zn(2+)</name>
        <dbReference type="ChEBI" id="CHEBI:29105"/>
        <label>1</label>
    </ligand>
</feature>
<evidence type="ECO:0000256" key="14">
    <source>
        <dbReference type="ARBA" id="ARBA00051301"/>
    </source>
</evidence>
<evidence type="ECO:0000256" key="13">
    <source>
        <dbReference type="ARBA" id="ARBA00031891"/>
    </source>
</evidence>
<dbReference type="GO" id="GO:0050897">
    <property type="term" value="F:cobalt ion binding"/>
    <property type="evidence" value="ECO:0007669"/>
    <property type="project" value="UniProtKB-UniRule"/>
</dbReference>
<dbReference type="OrthoDB" id="9809784at2"/>
<feature type="binding site" evidence="15">
    <location>
        <position position="357"/>
    </location>
    <ligand>
        <name>Zn(2+)</name>
        <dbReference type="ChEBI" id="CHEBI:29105"/>
        <label>2</label>
    </ligand>
</feature>
<dbReference type="InterPro" id="IPR002933">
    <property type="entry name" value="Peptidase_M20"/>
</dbReference>
<dbReference type="PANTHER" id="PTHR43808">
    <property type="entry name" value="ACETYLORNITHINE DEACETYLASE"/>
    <property type="match status" value="1"/>
</dbReference>
<dbReference type="Pfam" id="PF01546">
    <property type="entry name" value="Peptidase_M20"/>
    <property type="match status" value="1"/>
</dbReference>
<dbReference type="SUPFAM" id="SSF53187">
    <property type="entry name" value="Zn-dependent exopeptidases"/>
    <property type="match status" value="1"/>
</dbReference>
<dbReference type="Gene3D" id="3.40.630.10">
    <property type="entry name" value="Zn peptidases"/>
    <property type="match status" value="2"/>
</dbReference>
<evidence type="ECO:0000256" key="3">
    <source>
        <dbReference type="ARBA" id="ARBA00011738"/>
    </source>
</evidence>
<keyword evidence="11 15" id="KW-0457">Lysine biosynthesis</keyword>
<dbReference type="GO" id="GO:0008777">
    <property type="term" value="F:acetylornithine deacetylase activity"/>
    <property type="evidence" value="ECO:0007669"/>
    <property type="project" value="TreeGrafter"/>
</dbReference>
<evidence type="ECO:0000313" key="18">
    <source>
        <dbReference type="Proteomes" id="UP000017881"/>
    </source>
</evidence>
<proteinExistence type="inferred from homology"/>
<dbReference type="PROSITE" id="PS00758">
    <property type="entry name" value="ARGE_DAPE_CPG2_1"/>
    <property type="match status" value="1"/>
</dbReference>
<dbReference type="InterPro" id="IPR036264">
    <property type="entry name" value="Bact_exopeptidase_dim_dom"/>
</dbReference>
<evidence type="ECO:0000256" key="11">
    <source>
        <dbReference type="ARBA" id="ARBA00023154"/>
    </source>
</evidence>
<evidence type="ECO:0000256" key="15">
    <source>
        <dbReference type="HAMAP-Rule" id="MF_01690"/>
    </source>
</evidence>
<evidence type="ECO:0000256" key="2">
    <source>
        <dbReference type="ARBA" id="ARBA00006746"/>
    </source>
</evidence>
<dbReference type="HAMAP" id="MF_01690">
    <property type="entry name" value="DapE"/>
    <property type="match status" value="1"/>
</dbReference>
<accession>R4V4X1</accession>
<keyword evidence="10 15" id="KW-0220">Diaminopimelate biosynthesis</keyword>
<dbReference type="SUPFAM" id="SSF55031">
    <property type="entry name" value="Bacterial exopeptidase dimerisation domain"/>
    <property type="match status" value="1"/>
</dbReference>
<feature type="binding site" evidence="15">
    <location>
        <position position="143"/>
    </location>
    <ligand>
        <name>Zn(2+)</name>
        <dbReference type="ChEBI" id="CHEBI:29105"/>
        <label>2</label>
    </ligand>
</feature>
<dbReference type="UniPathway" id="UPA00034">
    <property type="reaction ID" value="UER00021"/>
</dbReference>